<name>A0A085M7R4_9BILA</name>
<sequence>MYAPETIVAFDDNDLKSTGMDGPSEQRITMYENDRAMCIGSKSREPESCWNKFATVRIKS</sequence>
<gene>
    <name evidence="1" type="ORF">M513_05741</name>
</gene>
<dbReference type="EMBL" id="KL363218">
    <property type="protein sequence ID" value="KFD53260.1"/>
    <property type="molecule type" value="Genomic_DNA"/>
</dbReference>
<evidence type="ECO:0000313" key="2">
    <source>
        <dbReference type="Proteomes" id="UP000030764"/>
    </source>
</evidence>
<dbReference type="Proteomes" id="UP000030764">
    <property type="component" value="Unassembled WGS sequence"/>
</dbReference>
<reference evidence="1 2" key="1">
    <citation type="journal article" date="2014" name="Nat. Genet.">
        <title>Genome and transcriptome of the porcine whipworm Trichuris suis.</title>
        <authorList>
            <person name="Jex A.R."/>
            <person name="Nejsum P."/>
            <person name="Schwarz E.M."/>
            <person name="Hu L."/>
            <person name="Young N.D."/>
            <person name="Hall R.S."/>
            <person name="Korhonen P.K."/>
            <person name="Liao S."/>
            <person name="Thamsborg S."/>
            <person name="Xia J."/>
            <person name="Xu P."/>
            <person name="Wang S."/>
            <person name="Scheerlinck J.P."/>
            <person name="Hofmann A."/>
            <person name="Sternberg P.W."/>
            <person name="Wang J."/>
            <person name="Gasser R.B."/>
        </authorList>
    </citation>
    <scope>NUCLEOTIDE SEQUENCE [LARGE SCALE GENOMIC DNA]</scope>
    <source>
        <strain evidence="1">DCEP-RM93M</strain>
    </source>
</reference>
<evidence type="ECO:0000313" key="1">
    <source>
        <dbReference type="EMBL" id="KFD53260.1"/>
    </source>
</evidence>
<dbReference type="AlphaFoldDB" id="A0A085M7R4"/>
<organism evidence="1 2">
    <name type="scientific">Trichuris suis</name>
    <name type="common">pig whipworm</name>
    <dbReference type="NCBI Taxonomy" id="68888"/>
    <lineage>
        <taxon>Eukaryota</taxon>
        <taxon>Metazoa</taxon>
        <taxon>Ecdysozoa</taxon>
        <taxon>Nematoda</taxon>
        <taxon>Enoplea</taxon>
        <taxon>Dorylaimia</taxon>
        <taxon>Trichinellida</taxon>
        <taxon>Trichuridae</taxon>
        <taxon>Trichuris</taxon>
    </lineage>
</organism>
<keyword evidence="2" id="KW-1185">Reference proteome</keyword>
<accession>A0A085M7R4</accession>
<protein>
    <submittedName>
        <fullName evidence="1">Uncharacterized protein</fullName>
    </submittedName>
</protein>
<proteinExistence type="predicted"/>